<protein>
    <recommendedName>
        <fullName evidence="12">Cytochrome c oxidase copper chaperone</fullName>
    </recommendedName>
</protein>
<dbReference type="SUPFAM" id="SSF47072">
    <property type="entry name" value="Cysteine alpha-hairpin motif"/>
    <property type="match status" value="1"/>
</dbReference>
<dbReference type="Proteomes" id="UP001165065">
    <property type="component" value="Unassembled WGS sequence"/>
</dbReference>
<evidence type="ECO:0000256" key="9">
    <source>
        <dbReference type="SAM" id="MobiDB-lite"/>
    </source>
</evidence>
<dbReference type="OrthoDB" id="1915887at2759"/>
<evidence type="ECO:0000256" key="3">
    <source>
        <dbReference type="ARBA" id="ARBA00022723"/>
    </source>
</evidence>
<accession>A0A9W7LDF0</accession>
<evidence type="ECO:0000256" key="8">
    <source>
        <dbReference type="PIRSR" id="PIRSR607745-1"/>
    </source>
</evidence>
<dbReference type="InterPro" id="IPR009069">
    <property type="entry name" value="Cys_alpha_HP_mot_SF"/>
</dbReference>
<keyword evidence="6" id="KW-1015">Disulfide bond</keyword>
<dbReference type="Gene3D" id="1.10.287.1130">
    <property type="entry name" value="CytochromE C oxidase copper chaperone"/>
    <property type="match status" value="1"/>
</dbReference>
<evidence type="ECO:0000313" key="11">
    <source>
        <dbReference type="Proteomes" id="UP001165065"/>
    </source>
</evidence>
<evidence type="ECO:0000256" key="5">
    <source>
        <dbReference type="ARBA" id="ARBA00023128"/>
    </source>
</evidence>
<dbReference type="InterPro" id="IPR007745">
    <property type="entry name" value="Cyt_c_oxidase_Cu-chaperone"/>
</dbReference>
<comment type="similarity">
    <text evidence="2">Belongs to the COX17 family.</text>
</comment>
<name>A0A9W7LDF0_9STRA</name>
<comment type="caution">
    <text evidence="10">The sequence shown here is derived from an EMBL/GenBank/DDBJ whole genome shotgun (WGS) entry which is preliminary data.</text>
</comment>
<evidence type="ECO:0000256" key="1">
    <source>
        <dbReference type="ARBA" id="ARBA00004569"/>
    </source>
</evidence>
<organism evidence="10 11">
    <name type="scientific">Triparma columacea</name>
    <dbReference type="NCBI Taxonomy" id="722753"/>
    <lineage>
        <taxon>Eukaryota</taxon>
        <taxon>Sar</taxon>
        <taxon>Stramenopiles</taxon>
        <taxon>Ochrophyta</taxon>
        <taxon>Bolidophyceae</taxon>
        <taxon>Parmales</taxon>
        <taxon>Triparmaceae</taxon>
        <taxon>Triparma</taxon>
    </lineage>
</organism>
<dbReference type="GO" id="GO:0016531">
    <property type="term" value="F:copper chaperone activity"/>
    <property type="evidence" value="ECO:0007669"/>
    <property type="project" value="InterPro"/>
</dbReference>
<evidence type="ECO:0000256" key="2">
    <source>
        <dbReference type="ARBA" id="ARBA00009241"/>
    </source>
</evidence>
<dbReference type="GO" id="GO:0005507">
    <property type="term" value="F:copper ion binding"/>
    <property type="evidence" value="ECO:0007669"/>
    <property type="project" value="InterPro"/>
</dbReference>
<feature type="binding site" evidence="8">
    <location>
        <position position="31"/>
    </location>
    <ligand>
        <name>Cu cation</name>
        <dbReference type="ChEBI" id="CHEBI:23378"/>
    </ligand>
</feature>
<keyword evidence="11" id="KW-1185">Reference proteome</keyword>
<keyword evidence="5" id="KW-0496">Mitochondrion</keyword>
<keyword evidence="4 8" id="KW-0186">Copper</keyword>
<evidence type="ECO:0000256" key="6">
    <source>
        <dbReference type="ARBA" id="ARBA00023157"/>
    </source>
</evidence>
<gene>
    <name evidence="10" type="ORF">TrCOL_g11134</name>
</gene>
<evidence type="ECO:0000313" key="10">
    <source>
        <dbReference type="EMBL" id="GMI47005.1"/>
    </source>
</evidence>
<feature type="binding site" evidence="8">
    <location>
        <position position="32"/>
    </location>
    <ligand>
        <name>Cu cation</name>
        <dbReference type="ChEBI" id="CHEBI:23378"/>
    </ligand>
</feature>
<sequence length="72" mass="7575">MGILDKLGFGGASEAAPAPKPKVGKSGKKICCSCPDTKKPRDVCIVEKGEEACKDLIEAHKACLRAEGFDVK</sequence>
<dbReference type="PANTHER" id="PTHR16719">
    <property type="entry name" value="CYTOCHROME C OXIDASE COPPER CHAPERONE"/>
    <property type="match status" value="1"/>
</dbReference>
<comment type="subcellular location">
    <subcellularLocation>
        <location evidence="1">Mitochondrion intermembrane space</location>
    </subcellularLocation>
</comment>
<keyword evidence="7" id="KW-0143">Chaperone</keyword>
<evidence type="ECO:0000256" key="7">
    <source>
        <dbReference type="ARBA" id="ARBA00023186"/>
    </source>
</evidence>
<proteinExistence type="inferred from homology"/>
<keyword evidence="3 8" id="KW-0479">Metal-binding</keyword>
<dbReference type="Pfam" id="PF05051">
    <property type="entry name" value="COX17"/>
    <property type="match status" value="1"/>
</dbReference>
<evidence type="ECO:0000256" key="4">
    <source>
        <dbReference type="ARBA" id="ARBA00023008"/>
    </source>
</evidence>
<dbReference type="PANTHER" id="PTHR16719:SF0">
    <property type="entry name" value="CYTOCHROME C OXIDASE COPPER CHAPERONE"/>
    <property type="match status" value="1"/>
</dbReference>
<feature type="region of interest" description="Disordered" evidence="9">
    <location>
        <begin position="1"/>
        <end position="28"/>
    </location>
</feature>
<dbReference type="EMBL" id="BRYA01000322">
    <property type="protein sequence ID" value="GMI47005.1"/>
    <property type="molecule type" value="Genomic_DNA"/>
</dbReference>
<reference evidence="11" key="1">
    <citation type="journal article" date="2023" name="Commun. Biol.">
        <title>Genome analysis of Parmales, the sister group of diatoms, reveals the evolutionary specialization of diatoms from phago-mixotrophs to photoautotrophs.</title>
        <authorList>
            <person name="Ban H."/>
            <person name="Sato S."/>
            <person name="Yoshikawa S."/>
            <person name="Yamada K."/>
            <person name="Nakamura Y."/>
            <person name="Ichinomiya M."/>
            <person name="Sato N."/>
            <person name="Blanc-Mathieu R."/>
            <person name="Endo H."/>
            <person name="Kuwata A."/>
            <person name="Ogata H."/>
        </authorList>
    </citation>
    <scope>NUCLEOTIDE SEQUENCE [LARGE SCALE GENOMIC DNA]</scope>
</reference>
<evidence type="ECO:0008006" key="12">
    <source>
        <dbReference type="Google" id="ProtNLM"/>
    </source>
</evidence>
<dbReference type="GO" id="GO:0005758">
    <property type="term" value="C:mitochondrial intermembrane space"/>
    <property type="evidence" value="ECO:0007669"/>
    <property type="project" value="UniProtKB-SubCell"/>
</dbReference>
<dbReference type="AlphaFoldDB" id="A0A9W7LDF0"/>